<dbReference type="InterPro" id="IPR023614">
    <property type="entry name" value="Porin_dom_sf"/>
</dbReference>
<evidence type="ECO:0000313" key="6">
    <source>
        <dbReference type="EMBL" id="ABM02519.1"/>
    </source>
</evidence>
<evidence type="ECO:0000256" key="2">
    <source>
        <dbReference type="ARBA" id="ARBA00022729"/>
    </source>
</evidence>
<evidence type="ECO:0000313" key="7">
    <source>
        <dbReference type="Proteomes" id="UP000000639"/>
    </source>
</evidence>
<dbReference type="Pfam" id="PF13609">
    <property type="entry name" value="Porin_4"/>
    <property type="match status" value="1"/>
</dbReference>
<keyword evidence="7" id="KW-1185">Reference proteome</keyword>
<dbReference type="KEGG" id="pin:Ping_0666"/>
<dbReference type="HOGENOM" id="CLU_058202_1_0_6"/>
<dbReference type="InterPro" id="IPR050298">
    <property type="entry name" value="Gram-neg_bact_OMP"/>
</dbReference>
<dbReference type="SUPFAM" id="SSF56935">
    <property type="entry name" value="Porins"/>
    <property type="match status" value="1"/>
</dbReference>
<dbReference type="GO" id="GO:0009279">
    <property type="term" value="C:cell outer membrane"/>
    <property type="evidence" value="ECO:0007669"/>
    <property type="project" value="UniProtKB-SubCell"/>
</dbReference>
<dbReference type="InterPro" id="IPR033900">
    <property type="entry name" value="Gram_neg_porin_domain"/>
</dbReference>
<feature type="domain" description="Porin" evidence="5">
    <location>
        <begin position="12"/>
        <end position="319"/>
    </location>
</feature>
<feature type="chain" id="PRO_5002637841" evidence="4">
    <location>
        <begin position="22"/>
        <end position="324"/>
    </location>
</feature>
<dbReference type="GO" id="GO:0015288">
    <property type="term" value="F:porin activity"/>
    <property type="evidence" value="ECO:0007669"/>
    <property type="project" value="InterPro"/>
</dbReference>
<evidence type="ECO:0000256" key="1">
    <source>
        <dbReference type="ARBA" id="ARBA00004571"/>
    </source>
</evidence>
<accession>A1SSQ4</accession>
<dbReference type="AlphaFoldDB" id="A1SSQ4"/>
<reference evidence="6 7" key="1">
    <citation type="submission" date="2007-01" db="EMBL/GenBank/DDBJ databases">
        <title>Complete sequence of Psychromonas ingrahamii 37.</title>
        <authorList>
            <consortium name="US DOE Joint Genome Institute"/>
            <person name="Copeland A."/>
            <person name="Lucas S."/>
            <person name="Lapidus A."/>
            <person name="Barry K."/>
            <person name="Detter J.C."/>
            <person name="Glavina del Rio T."/>
            <person name="Hammon N."/>
            <person name="Israni S."/>
            <person name="Dalin E."/>
            <person name="Tice H."/>
            <person name="Pitluck S."/>
            <person name="Thompson L.S."/>
            <person name="Brettin T."/>
            <person name="Bruce D."/>
            <person name="Han C."/>
            <person name="Tapia R."/>
            <person name="Schmutz J."/>
            <person name="Larimer F."/>
            <person name="Land M."/>
            <person name="Hauser L."/>
            <person name="Kyrpides N."/>
            <person name="Ivanova N."/>
            <person name="Staley J."/>
            <person name="Richardson P."/>
        </authorList>
    </citation>
    <scope>NUCLEOTIDE SEQUENCE [LARGE SCALE GENOMIC DNA]</scope>
    <source>
        <strain evidence="6 7">37</strain>
    </source>
</reference>
<dbReference type="EMBL" id="CP000510">
    <property type="protein sequence ID" value="ABM02519.1"/>
    <property type="molecule type" value="Genomic_DNA"/>
</dbReference>
<dbReference type="STRING" id="357804.Ping_0666"/>
<organism evidence="6 7">
    <name type="scientific">Psychromonas ingrahamii (strain DSM 17664 / CCUG 51855 / 37)</name>
    <dbReference type="NCBI Taxonomy" id="357804"/>
    <lineage>
        <taxon>Bacteria</taxon>
        <taxon>Pseudomonadati</taxon>
        <taxon>Pseudomonadota</taxon>
        <taxon>Gammaproteobacteria</taxon>
        <taxon>Alteromonadales</taxon>
        <taxon>Psychromonadaceae</taxon>
        <taxon>Psychromonas</taxon>
    </lineage>
</organism>
<dbReference type="eggNOG" id="COG3203">
    <property type="taxonomic scope" value="Bacteria"/>
</dbReference>
<protein>
    <submittedName>
        <fullName evidence="6">Porin, Gram-negative type</fullName>
    </submittedName>
</protein>
<comment type="subcellular location">
    <subcellularLocation>
        <location evidence="1">Cell outer membrane</location>
        <topology evidence="1">Multi-pass membrane protein</topology>
    </subcellularLocation>
</comment>
<feature type="signal peptide" evidence="4">
    <location>
        <begin position="1"/>
        <end position="21"/>
    </location>
</feature>
<gene>
    <name evidence="6" type="ordered locus">Ping_0666</name>
</gene>
<dbReference type="Gene3D" id="2.40.160.10">
    <property type="entry name" value="Porin"/>
    <property type="match status" value="1"/>
</dbReference>
<dbReference type="PANTHER" id="PTHR34501">
    <property type="entry name" value="PROTEIN YDDL-RELATED"/>
    <property type="match status" value="1"/>
</dbReference>
<dbReference type="CDD" id="cd00342">
    <property type="entry name" value="gram_neg_porins"/>
    <property type="match status" value="1"/>
</dbReference>
<dbReference type="OrthoDB" id="784582at2"/>
<keyword evidence="3" id="KW-0472">Membrane</keyword>
<keyword evidence="2 4" id="KW-0732">Signal</keyword>
<name>A1SSQ4_PSYIN</name>
<dbReference type="Proteomes" id="UP000000639">
    <property type="component" value="Chromosome"/>
</dbReference>
<proteinExistence type="predicted"/>
<evidence type="ECO:0000256" key="3">
    <source>
        <dbReference type="ARBA" id="ARBA00023136"/>
    </source>
</evidence>
<evidence type="ECO:0000259" key="5">
    <source>
        <dbReference type="Pfam" id="PF13609"/>
    </source>
</evidence>
<dbReference type="PANTHER" id="PTHR34501:SF2">
    <property type="entry name" value="OUTER MEMBRANE PORIN F-RELATED"/>
    <property type="match status" value="1"/>
</dbReference>
<dbReference type="RefSeq" id="WP_011769078.1">
    <property type="nucleotide sequence ID" value="NC_008709.1"/>
</dbReference>
<evidence type="ECO:0000256" key="4">
    <source>
        <dbReference type="SAM" id="SignalP"/>
    </source>
</evidence>
<sequence length="324" mass="34397">MKKTLLAVAIPALLFANASSAVELYNDAANTFSIGGHVAMGLAGSDEGETQVASVSPRINFEATRDLGEGYTMFLRTEWSVNTLDGGANSFSTRLGYLGLSHADNGTAIIGTQWSPYYSVGGVADLPVAFANGSLYSDHYNLGTGRAERMVSYSNKLDLGTAGALKLGLGWQGKHAAYDTRVQAALTYSVMDVTLGYAHNTGDVAADKAVSNIVSAKYGSYGNGLYAAVSYADNEFMNNALAETSQTSAIAAYALPSSVNLSVNYETVENDLTNKTLNESTAFQVEYKPFNNVLTYVGYQVDLGDDDATTADDNKWALGARLYL</sequence>